<name>E9AZE8_LEIMU</name>
<keyword evidence="6" id="KW-0175">Coiled coil</keyword>
<dbReference type="VEuPathDB" id="TriTrypDB:LmxM.27.2390"/>
<comment type="similarity">
    <text evidence="3">Belongs to the RPAP3 family.</text>
</comment>
<keyword evidence="2 5" id="KW-0802">TPR repeat</keyword>
<dbReference type="Proteomes" id="UP000007259">
    <property type="component" value="Chromosome 27"/>
</dbReference>
<dbReference type="SMART" id="SM00028">
    <property type="entry name" value="TPR"/>
    <property type="match status" value="3"/>
</dbReference>
<proteinExistence type="inferred from homology"/>
<evidence type="ECO:0000256" key="6">
    <source>
        <dbReference type="SAM" id="Coils"/>
    </source>
</evidence>
<keyword evidence="10" id="KW-1185">Reference proteome</keyword>
<dbReference type="GeneID" id="13450076"/>
<dbReference type="RefSeq" id="XP_003876820.1">
    <property type="nucleotide sequence ID" value="XM_003876771.1"/>
</dbReference>
<feature type="domain" description="RNA-polymerase II-associated protein 3-like C-terminal" evidence="8">
    <location>
        <begin position="382"/>
        <end position="467"/>
    </location>
</feature>
<evidence type="ECO:0000256" key="3">
    <source>
        <dbReference type="ARBA" id="ARBA00038275"/>
    </source>
</evidence>
<protein>
    <recommendedName>
        <fullName evidence="4">RNA polymerase II-associated protein 3</fullName>
    </recommendedName>
</protein>
<dbReference type="AlphaFoldDB" id="E9AZE8"/>
<accession>E9AZE8</accession>
<dbReference type="EMBL" id="FR799580">
    <property type="protein sequence ID" value="CBZ28348.1"/>
    <property type="molecule type" value="Genomic_DNA"/>
</dbReference>
<gene>
    <name evidence="9" type="ORF">LMXM_27_2390</name>
</gene>
<feature type="compositionally biased region" description="Low complexity" evidence="7">
    <location>
        <begin position="67"/>
        <end position="89"/>
    </location>
</feature>
<dbReference type="GO" id="GO:0101031">
    <property type="term" value="C:protein folding chaperone complex"/>
    <property type="evidence" value="ECO:0007669"/>
    <property type="project" value="TreeGrafter"/>
</dbReference>
<evidence type="ECO:0000256" key="2">
    <source>
        <dbReference type="ARBA" id="ARBA00022803"/>
    </source>
</evidence>
<dbReference type="Pfam" id="PF13181">
    <property type="entry name" value="TPR_8"/>
    <property type="match status" value="1"/>
</dbReference>
<dbReference type="InterPro" id="IPR011990">
    <property type="entry name" value="TPR-like_helical_dom_sf"/>
</dbReference>
<dbReference type="Pfam" id="PF13877">
    <property type="entry name" value="RPAP3_C"/>
    <property type="match status" value="1"/>
</dbReference>
<evidence type="ECO:0000256" key="4">
    <source>
        <dbReference type="ARBA" id="ARBA00040133"/>
    </source>
</evidence>
<feature type="region of interest" description="Disordered" evidence="7">
    <location>
        <begin position="32"/>
        <end position="89"/>
    </location>
</feature>
<sequence>MDRSMAEAIRQQSEDLRDELKELEQWEDAMQAREMAKAQRRAPLPTSAAAAEPPIRGTVPSLKEAIRQQQQQQQQARAAGASGDAAAEAMADPIQKAKDKGNALFQSGHLQEAVAAYTVGIDLDPASATTHVLYANRAMCYLKLGEWTAAEKDATMCVHMNTGYAKAYYRRAVARKQLGKLREARADLEAVLALAPKDVSAQQEMESVTKALQAKRAAAPQATTTTTATPTTTKKRIIIEEVDSEGDEAAAEAPATLASRLSTEEEDFHQACIEEDLRRLAAARKANEEQVRQEAQREAAAQAKRQRRHERVEIIVEEEEHSPTVEKKMAPSPATSAPAVEQTVPLSTSSPPASSSPSPTSAAAGARPRARPSIAKESLTTPKSFSEFERRFREVAQQPDLRDHYVRQLDPATMAKLFGSNMSPEMLLGILQAIKTFNVTTALQYAKGLCQVSRVEDVALFFNAQEKAVAQDVLDLLRSAPGTPAKDIQQIERKLKPL</sequence>
<dbReference type="OrthoDB" id="629492at2759"/>
<dbReference type="Gene3D" id="1.25.40.10">
    <property type="entry name" value="Tetratricopeptide repeat domain"/>
    <property type="match status" value="1"/>
</dbReference>
<dbReference type="OMA" id="CVHMNTG"/>
<feature type="coiled-coil region" evidence="6">
    <location>
        <begin position="273"/>
        <end position="306"/>
    </location>
</feature>
<dbReference type="InterPro" id="IPR051966">
    <property type="entry name" value="RPAP3"/>
</dbReference>
<feature type="compositionally biased region" description="Low complexity" evidence="7">
    <location>
        <begin position="347"/>
        <end position="373"/>
    </location>
</feature>
<evidence type="ECO:0000313" key="10">
    <source>
        <dbReference type="Proteomes" id="UP000007259"/>
    </source>
</evidence>
<evidence type="ECO:0000259" key="8">
    <source>
        <dbReference type="Pfam" id="PF13877"/>
    </source>
</evidence>
<dbReference type="PANTHER" id="PTHR46423:SF1">
    <property type="entry name" value="RNA POLYMERASE II-ASSOCIATED PROTEIN 3"/>
    <property type="match status" value="1"/>
</dbReference>
<evidence type="ECO:0000256" key="5">
    <source>
        <dbReference type="PROSITE-ProRule" id="PRU00339"/>
    </source>
</evidence>
<organism evidence="9 10">
    <name type="scientific">Leishmania mexicana (strain MHOM/GT/2001/U1103)</name>
    <dbReference type="NCBI Taxonomy" id="929439"/>
    <lineage>
        <taxon>Eukaryota</taxon>
        <taxon>Discoba</taxon>
        <taxon>Euglenozoa</taxon>
        <taxon>Kinetoplastea</taxon>
        <taxon>Metakinetoplastina</taxon>
        <taxon>Trypanosomatida</taxon>
        <taxon>Trypanosomatidae</taxon>
        <taxon>Leishmaniinae</taxon>
        <taxon>Leishmania</taxon>
    </lineage>
</organism>
<dbReference type="SUPFAM" id="SSF48452">
    <property type="entry name" value="TPR-like"/>
    <property type="match status" value="1"/>
</dbReference>
<dbReference type="InterPro" id="IPR025986">
    <property type="entry name" value="RPAP3-like_C"/>
</dbReference>
<dbReference type="PROSITE" id="PS50005">
    <property type="entry name" value="TPR"/>
    <property type="match status" value="1"/>
</dbReference>
<dbReference type="PhylomeDB" id="E9AZE8"/>
<dbReference type="KEGG" id="lmi:LMXM_27_2390"/>
<dbReference type="PANTHER" id="PTHR46423">
    <property type="entry name" value="RNA POLYMERASE II-ASSOCIATED PROTEIN 3"/>
    <property type="match status" value="1"/>
</dbReference>
<reference evidence="9 10" key="1">
    <citation type="journal article" date="2011" name="Genome Res.">
        <title>Chromosome and gene copy number variation allow major structural change between species and strains of Leishmania.</title>
        <authorList>
            <person name="Rogers M.B."/>
            <person name="Hilley J.D."/>
            <person name="Dickens N.J."/>
            <person name="Wilkes J."/>
            <person name="Bates P.A."/>
            <person name="Depledge D.P."/>
            <person name="Harris D."/>
            <person name="Her Y."/>
            <person name="Herzyk P."/>
            <person name="Imamura H."/>
            <person name="Otto T.D."/>
            <person name="Sanders M."/>
            <person name="Seeger K."/>
            <person name="Dujardin J.C."/>
            <person name="Berriman M."/>
            <person name="Smith D.F."/>
            <person name="Hertz-Fowler C."/>
            <person name="Mottram J.C."/>
        </authorList>
    </citation>
    <scope>NUCLEOTIDE SEQUENCE [LARGE SCALE GENOMIC DNA]</scope>
    <source>
        <strain evidence="9 10">MHOM/GT/2001/U1103</strain>
    </source>
</reference>
<evidence type="ECO:0000313" key="9">
    <source>
        <dbReference type="EMBL" id="CBZ28348.1"/>
    </source>
</evidence>
<feature type="repeat" description="TPR" evidence="5">
    <location>
        <begin position="165"/>
        <end position="198"/>
    </location>
</feature>
<evidence type="ECO:0000256" key="7">
    <source>
        <dbReference type="SAM" id="MobiDB-lite"/>
    </source>
</evidence>
<keyword evidence="1" id="KW-0677">Repeat</keyword>
<feature type="region of interest" description="Disordered" evidence="7">
    <location>
        <begin position="314"/>
        <end position="382"/>
    </location>
</feature>
<dbReference type="InterPro" id="IPR019734">
    <property type="entry name" value="TPR_rpt"/>
</dbReference>
<evidence type="ECO:0000256" key="1">
    <source>
        <dbReference type="ARBA" id="ARBA00022737"/>
    </source>
</evidence>